<evidence type="ECO:0000313" key="11">
    <source>
        <dbReference type="Proteomes" id="UP000515312"/>
    </source>
</evidence>
<keyword evidence="2" id="KW-1003">Cell membrane</keyword>
<dbReference type="PANTHER" id="PTHR30572">
    <property type="entry name" value="MEMBRANE COMPONENT OF TRANSPORTER-RELATED"/>
    <property type="match status" value="1"/>
</dbReference>
<evidence type="ECO:0000259" key="8">
    <source>
        <dbReference type="Pfam" id="PF02687"/>
    </source>
</evidence>
<feature type="transmembrane region" description="Helical" evidence="7">
    <location>
        <begin position="21"/>
        <end position="43"/>
    </location>
</feature>
<feature type="transmembrane region" description="Helical" evidence="7">
    <location>
        <begin position="285"/>
        <end position="310"/>
    </location>
</feature>
<feature type="domain" description="ABC3 transporter permease C-terminal" evidence="8">
    <location>
        <begin position="288"/>
        <end position="406"/>
    </location>
</feature>
<feature type="domain" description="MacB-like periplasmic core" evidence="9">
    <location>
        <begin position="431"/>
        <end position="652"/>
    </location>
</feature>
<dbReference type="Pfam" id="PF02687">
    <property type="entry name" value="FtsX"/>
    <property type="match status" value="2"/>
</dbReference>
<feature type="transmembrane region" description="Helical" evidence="7">
    <location>
        <begin position="742"/>
        <end position="767"/>
    </location>
</feature>
<feature type="transmembrane region" description="Helical" evidence="7">
    <location>
        <begin position="687"/>
        <end position="707"/>
    </location>
</feature>
<dbReference type="Pfam" id="PF12704">
    <property type="entry name" value="MacB_PCD"/>
    <property type="match status" value="2"/>
</dbReference>
<dbReference type="InterPro" id="IPR017800">
    <property type="entry name" value="ADOP"/>
</dbReference>
<evidence type="ECO:0000256" key="1">
    <source>
        <dbReference type="ARBA" id="ARBA00004651"/>
    </source>
</evidence>
<gene>
    <name evidence="10" type="ORF">H7849_11675</name>
</gene>
<comment type="subcellular location">
    <subcellularLocation>
        <location evidence="1">Cell membrane</location>
        <topology evidence="1">Multi-pass membrane protein</topology>
    </subcellularLocation>
</comment>
<feature type="transmembrane region" description="Helical" evidence="7">
    <location>
        <begin position="338"/>
        <end position="360"/>
    </location>
</feature>
<protein>
    <submittedName>
        <fullName evidence="10">ABC transporter permease</fullName>
    </submittedName>
</protein>
<dbReference type="GO" id="GO:0005886">
    <property type="term" value="C:plasma membrane"/>
    <property type="evidence" value="ECO:0007669"/>
    <property type="project" value="UniProtKB-SubCell"/>
</dbReference>
<evidence type="ECO:0000256" key="3">
    <source>
        <dbReference type="ARBA" id="ARBA00022692"/>
    </source>
</evidence>
<keyword evidence="3 7" id="KW-0812">Transmembrane</keyword>
<evidence type="ECO:0000256" key="5">
    <source>
        <dbReference type="ARBA" id="ARBA00023136"/>
    </source>
</evidence>
<dbReference type="NCBIfam" id="TIGR03434">
    <property type="entry name" value="ADOP"/>
    <property type="match status" value="1"/>
</dbReference>
<name>A0A7G8BPL5_9BACT</name>
<dbReference type="Proteomes" id="UP000515312">
    <property type="component" value="Chromosome"/>
</dbReference>
<proteinExistence type="inferred from homology"/>
<accession>A0A7G8BPL5</accession>
<evidence type="ECO:0000256" key="4">
    <source>
        <dbReference type="ARBA" id="ARBA00022989"/>
    </source>
</evidence>
<dbReference type="RefSeq" id="WP_186746696.1">
    <property type="nucleotide sequence ID" value="NZ_CP060394.1"/>
</dbReference>
<evidence type="ECO:0000256" key="2">
    <source>
        <dbReference type="ARBA" id="ARBA00022475"/>
    </source>
</evidence>
<keyword evidence="5 7" id="KW-0472">Membrane</keyword>
<keyword evidence="11" id="KW-1185">Reference proteome</keyword>
<reference evidence="10 11" key="1">
    <citation type="submission" date="2020-08" db="EMBL/GenBank/DDBJ databases">
        <title>Edaphobacter telluris sp. nov. and Acidobacterium dinghuensis sp. nov., two acidobacteria isolated from forest soil.</title>
        <authorList>
            <person name="Fu J."/>
            <person name="Qiu L."/>
        </authorList>
    </citation>
    <scope>NUCLEOTIDE SEQUENCE [LARGE SCALE GENOMIC DNA]</scope>
    <source>
        <strain evidence="10">4Y35</strain>
    </source>
</reference>
<dbReference type="InterPro" id="IPR003838">
    <property type="entry name" value="ABC3_permease_C"/>
</dbReference>
<comment type="similarity">
    <text evidence="6">Belongs to the ABC-4 integral membrane protein family.</text>
</comment>
<feature type="domain" description="MacB-like periplasmic core" evidence="9">
    <location>
        <begin position="23"/>
        <end position="244"/>
    </location>
</feature>
<dbReference type="AlphaFoldDB" id="A0A7G8BPL5"/>
<feature type="transmembrane region" description="Helical" evidence="7">
    <location>
        <begin position="773"/>
        <end position="793"/>
    </location>
</feature>
<evidence type="ECO:0000256" key="7">
    <source>
        <dbReference type="SAM" id="Phobius"/>
    </source>
</evidence>
<feature type="domain" description="ABC3 transporter permease C-terminal" evidence="8">
    <location>
        <begin position="690"/>
        <end position="803"/>
    </location>
</feature>
<sequence length="810" mass="87622">MAGLLRDTRFAVRQLRRNLGFTIAATVILAVAICTNSTVFSWINGTMLHPIPGARHTGELVSVMRGAWSTSPTPPLSYLDYRDLRDQNQSLTGLLAYHSDWITLTGAGAAPERIYIGNVSANFFDVLGVKPLLGRFFLPEEETRPDAQPYVVLGYSIWKTRYAGDPQIVGKTIEIARHPVTVIGVAPEGFIGAAPGLRDDAWLTLNPLGTNEYRITHRSIAFLIVLGRLRPGVSREQATQDLETIMRRIVAAYPNDHLGTNTITLDPMWRSPFGANVYMADTLPILLAIAGVVLVLTCANVATLMLVRFVSRRREIAIRQSLGAQRVQLVRQMVLEGVILSAGAGALALLLTSLTAKTFARFIPANSNPIVLNGTVDQNVVIGVVVLAALASVLSGALPAWRSSNVPASEALKDESSSISGGSHNRRLLSGLVVAQISFSLALLVISALFLQTLRNLSAGDPGFEQDHVLTASVGLYTAGYSSDEVDAICHKILDRVAVLPTVTVASLTDWMPMNFNRKTDDAYPEGYVPRPHESLEVQHAEVTPRYFETLGVPILEGRDFAQYDDRKAPLVAIVDQTAAKRFWPGQDPVGKRLHIGNSVAAVIGVVKNTKHEFMNERPAPMVYMSYFQRGFETIVQVRTQGNPNDIAPAVESAIHEIDGQLPVFDIRSMRETTQMATIFAVMQSTFAGILAAIALILATTGIYGVVAYRTALRTHEIGIRVALGASPGDVLRLVLMQGLSLTAIGLSLGLALSFSLAHFIAAWLYGVGANDPLTVIVVVVLLGAMSVLACYFPARRATRVDPVAAIRAS</sequence>
<evidence type="ECO:0000313" key="10">
    <source>
        <dbReference type="EMBL" id="QNI34485.1"/>
    </source>
</evidence>
<evidence type="ECO:0000256" key="6">
    <source>
        <dbReference type="ARBA" id="ARBA00038076"/>
    </source>
</evidence>
<dbReference type="EMBL" id="CP060394">
    <property type="protein sequence ID" value="QNI34485.1"/>
    <property type="molecule type" value="Genomic_DNA"/>
</dbReference>
<dbReference type="InterPro" id="IPR025857">
    <property type="entry name" value="MacB_PCD"/>
</dbReference>
<keyword evidence="4 7" id="KW-1133">Transmembrane helix</keyword>
<evidence type="ECO:0000259" key="9">
    <source>
        <dbReference type="Pfam" id="PF12704"/>
    </source>
</evidence>
<dbReference type="PANTHER" id="PTHR30572:SF4">
    <property type="entry name" value="ABC TRANSPORTER PERMEASE YTRF"/>
    <property type="match status" value="1"/>
</dbReference>
<feature type="transmembrane region" description="Helical" evidence="7">
    <location>
        <begin position="428"/>
        <end position="451"/>
    </location>
</feature>
<feature type="transmembrane region" description="Helical" evidence="7">
    <location>
        <begin position="380"/>
        <end position="401"/>
    </location>
</feature>
<organism evidence="10 11">
    <name type="scientific">Alloacidobacterium dinghuense</name>
    <dbReference type="NCBI Taxonomy" id="2763107"/>
    <lineage>
        <taxon>Bacteria</taxon>
        <taxon>Pseudomonadati</taxon>
        <taxon>Acidobacteriota</taxon>
        <taxon>Terriglobia</taxon>
        <taxon>Terriglobales</taxon>
        <taxon>Acidobacteriaceae</taxon>
        <taxon>Alloacidobacterium</taxon>
    </lineage>
</organism>
<dbReference type="KEGG" id="adin:H7849_11675"/>
<dbReference type="GO" id="GO:0022857">
    <property type="term" value="F:transmembrane transporter activity"/>
    <property type="evidence" value="ECO:0007669"/>
    <property type="project" value="TreeGrafter"/>
</dbReference>
<dbReference type="InterPro" id="IPR050250">
    <property type="entry name" value="Macrolide_Exporter_MacB"/>
</dbReference>